<accession>A0A378NU84</accession>
<protein>
    <submittedName>
        <fullName evidence="3">Uncharacterized protein conserved in bacteria</fullName>
    </submittedName>
</protein>
<dbReference type="InterPro" id="IPR011642">
    <property type="entry name" value="Gate_dom"/>
</dbReference>
<evidence type="ECO:0000259" key="2">
    <source>
        <dbReference type="Pfam" id="PF07670"/>
    </source>
</evidence>
<evidence type="ECO:0000313" key="3">
    <source>
        <dbReference type="EMBL" id="STY71385.1"/>
    </source>
</evidence>
<dbReference type="Proteomes" id="UP000255234">
    <property type="component" value="Unassembled WGS sequence"/>
</dbReference>
<dbReference type="Pfam" id="PF07670">
    <property type="entry name" value="Gate"/>
    <property type="match status" value="1"/>
</dbReference>
<feature type="domain" description="Nucleoside transporter/FeoB GTPase Gate" evidence="2">
    <location>
        <begin position="78"/>
        <end position="172"/>
    </location>
</feature>
<gene>
    <name evidence="3" type="ORF">NCTC10571_01541</name>
</gene>
<sequence length="212" mass="22440">MDKQKNNDVKISVPWYGYVVFVLAILLFSGIFSSSDGVLRALDFNVLNGSFGQIPTDKAMSFRGAGGSGAKDGFLFALELIPAVILALGIVNVIDGLGGLKAAQKLMNPLLKPLLGVPGVSALANIANMQSTDAAAGMVKELVDEGKLTDKERSVIITYQTSGSAFVTNYFSSGAAAFSILLAPIIVPLLVIFVFKIVGANLMRLYFKFIGQ</sequence>
<name>A0A378NU84_9FIRM</name>
<keyword evidence="1" id="KW-1133">Transmembrane helix</keyword>
<dbReference type="STRING" id="1122216.GCA_000423385_00884"/>
<keyword evidence="1" id="KW-0812">Transmembrane</keyword>
<proteinExistence type="predicted"/>
<dbReference type="RefSeq" id="WP_008537700.1">
    <property type="nucleotide sequence ID" value="NZ_UGPP01000001.1"/>
</dbReference>
<dbReference type="EMBL" id="UGPP01000001">
    <property type="protein sequence ID" value="STY71385.1"/>
    <property type="molecule type" value="Genomic_DNA"/>
</dbReference>
<dbReference type="AlphaFoldDB" id="A0A378NU84"/>
<dbReference type="GeneID" id="62778804"/>
<keyword evidence="1" id="KW-0472">Membrane</keyword>
<evidence type="ECO:0000313" key="4">
    <source>
        <dbReference type="Proteomes" id="UP000255234"/>
    </source>
</evidence>
<evidence type="ECO:0000256" key="1">
    <source>
        <dbReference type="SAM" id="Phobius"/>
    </source>
</evidence>
<feature type="transmembrane region" description="Helical" evidence="1">
    <location>
        <begin position="15"/>
        <end position="32"/>
    </location>
</feature>
<reference evidence="3 4" key="1">
    <citation type="submission" date="2018-06" db="EMBL/GenBank/DDBJ databases">
        <authorList>
            <consortium name="Pathogen Informatics"/>
            <person name="Doyle S."/>
        </authorList>
    </citation>
    <scope>NUCLEOTIDE SEQUENCE [LARGE SCALE GENOMIC DNA]</scope>
    <source>
        <strain evidence="3 4">NCTC10571</strain>
    </source>
</reference>
<feature type="transmembrane region" description="Helical" evidence="1">
    <location>
        <begin position="73"/>
        <end position="94"/>
    </location>
</feature>
<organism evidence="3 4">
    <name type="scientific">Megamonas hypermegale</name>
    <dbReference type="NCBI Taxonomy" id="158847"/>
    <lineage>
        <taxon>Bacteria</taxon>
        <taxon>Bacillati</taxon>
        <taxon>Bacillota</taxon>
        <taxon>Negativicutes</taxon>
        <taxon>Selenomonadales</taxon>
        <taxon>Selenomonadaceae</taxon>
        <taxon>Megamonas</taxon>
    </lineage>
</organism>
<feature type="transmembrane region" description="Helical" evidence="1">
    <location>
        <begin position="176"/>
        <end position="198"/>
    </location>
</feature>